<evidence type="ECO:0000313" key="2">
    <source>
        <dbReference type="Proteomes" id="UP000419743"/>
    </source>
</evidence>
<evidence type="ECO:0000313" key="1">
    <source>
        <dbReference type="EMBL" id="VZO36662.1"/>
    </source>
</evidence>
<proteinExistence type="predicted"/>
<dbReference type="CDD" id="cd02440">
    <property type="entry name" value="AdoMet_MTases"/>
    <property type="match status" value="1"/>
</dbReference>
<reference evidence="1 2" key="1">
    <citation type="submission" date="2019-11" db="EMBL/GenBank/DDBJ databases">
        <authorList>
            <person name="Criscuolo A."/>
        </authorList>
    </citation>
    <scope>NUCLEOTIDE SEQUENCE [LARGE SCALE GENOMIC DNA]</scope>
    <source>
        <strain evidence="1">CIP111667</strain>
    </source>
</reference>
<dbReference type="EMBL" id="CACRYJ010000025">
    <property type="protein sequence ID" value="VZO36662.1"/>
    <property type="molecule type" value="Genomic_DNA"/>
</dbReference>
<evidence type="ECO:0008006" key="3">
    <source>
        <dbReference type="Google" id="ProtNLM"/>
    </source>
</evidence>
<comment type="caution">
    <text evidence="1">The sequence shown here is derived from an EMBL/GenBank/DDBJ whole genome shotgun (WGS) entry which is preliminary data.</text>
</comment>
<sequence>MRDPHVRAELLLSLSDRMARVADWDVAQAEPGFRAPVEHFEDLVWLFSSNWLNHRFTRLDLDEAAYLYRILTALDRPRVAELGRFRGGSTVFYAASGARVTSIDGNPKQDVWGPELEQVLDRLGLREQVELVVGDTRLHEPGEDPFDLVFFDASVSGDGIRAEIENWWPALAVGGHAIFRDGRAQLPHLLPVQHEVARFARATPEADRRPDAAVPGCLVHVIKTS</sequence>
<organism evidence="1 2">
    <name type="scientific">Occultella aeris</name>
    <dbReference type="NCBI Taxonomy" id="2761496"/>
    <lineage>
        <taxon>Bacteria</taxon>
        <taxon>Bacillati</taxon>
        <taxon>Actinomycetota</taxon>
        <taxon>Actinomycetes</taxon>
        <taxon>Micrococcales</taxon>
        <taxon>Ruaniaceae</taxon>
        <taxon>Occultella</taxon>
    </lineage>
</organism>
<accession>A0A7M4DI95</accession>
<dbReference type="SUPFAM" id="SSF53335">
    <property type="entry name" value="S-adenosyl-L-methionine-dependent methyltransferases"/>
    <property type="match status" value="1"/>
</dbReference>
<dbReference type="AlphaFoldDB" id="A0A7M4DI95"/>
<name>A0A7M4DI95_9MICO</name>
<dbReference type="Pfam" id="PF13578">
    <property type="entry name" value="Methyltransf_24"/>
    <property type="match status" value="1"/>
</dbReference>
<keyword evidence="2" id="KW-1185">Reference proteome</keyword>
<dbReference type="RefSeq" id="WP_156740653.1">
    <property type="nucleotide sequence ID" value="NZ_CACRYJ010000025.1"/>
</dbReference>
<dbReference type="Gene3D" id="3.40.50.150">
    <property type="entry name" value="Vaccinia Virus protein VP39"/>
    <property type="match status" value="1"/>
</dbReference>
<dbReference type="InterPro" id="IPR029063">
    <property type="entry name" value="SAM-dependent_MTases_sf"/>
</dbReference>
<dbReference type="Proteomes" id="UP000419743">
    <property type="component" value="Unassembled WGS sequence"/>
</dbReference>
<protein>
    <recommendedName>
        <fullName evidence="3">Methyltransferase</fullName>
    </recommendedName>
</protein>
<gene>
    <name evidence="1" type="ORF">HALOF300_01846</name>
</gene>